<keyword evidence="1" id="KW-0472">Membrane</keyword>
<feature type="transmembrane region" description="Helical" evidence="1">
    <location>
        <begin position="37"/>
        <end position="56"/>
    </location>
</feature>
<keyword evidence="1" id="KW-0812">Transmembrane</keyword>
<dbReference type="InterPro" id="IPR000160">
    <property type="entry name" value="GGDEF_dom"/>
</dbReference>
<dbReference type="GO" id="GO:0043709">
    <property type="term" value="P:cell adhesion involved in single-species biofilm formation"/>
    <property type="evidence" value="ECO:0007669"/>
    <property type="project" value="TreeGrafter"/>
</dbReference>
<dbReference type="SMART" id="SM00267">
    <property type="entry name" value="GGDEF"/>
    <property type="match status" value="1"/>
</dbReference>
<dbReference type="RefSeq" id="WP_051931579.1">
    <property type="nucleotide sequence ID" value="NZ_CP022295.1"/>
</dbReference>
<keyword evidence="1" id="KW-1133">Transmembrane helix</keyword>
<dbReference type="PROSITE" id="PS50887">
    <property type="entry name" value="GGDEF"/>
    <property type="match status" value="1"/>
</dbReference>
<feature type="transmembrane region" description="Helical" evidence="1">
    <location>
        <begin position="120"/>
        <end position="142"/>
    </location>
</feature>
<evidence type="ECO:0000313" key="3">
    <source>
        <dbReference type="EMBL" id="NYI43645.1"/>
    </source>
</evidence>
<dbReference type="SUPFAM" id="SSF55073">
    <property type="entry name" value="Nucleotide cyclase"/>
    <property type="match status" value="1"/>
</dbReference>
<dbReference type="EMBL" id="JACBZM010000001">
    <property type="protein sequence ID" value="NYI43645.1"/>
    <property type="molecule type" value="Genomic_DNA"/>
</dbReference>
<dbReference type="PANTHER" id="PTHR45138">
    <property type="entry name" value="REGULATORY COMPONENTS OF SENSORY TRANSDUCTION SYSTEM"/>
    <property type="match status" value="1"/>
</dbReference>
<feature type="transmembrane region" description="Helical" evidence="1">
    <location>
        <begin position="193"/>
        <end position="216"/>
    </location>
</feature>
<evidence type="ECO:0000313" key="5">
    <source>
        <dbReference type="Proteomes" id="UP000562045"/>
    </source>
</evidence>
<dbReference type="InterPro" id="IPR050469">
    <property type="entry name" value="Diguanylate_Cyclase"/>
</dbReference>
<evidence type="ECO:0000259" key="2">
    <source>
        <dbReference type="PROSITE" id="PS50887"/>
    </source>
</evidence>
<protein>
    <submittedName>
        <fullName evidence="3">Diguanylate cyclase (GGDEF)-like protein</fullName>
    </submittedName>
    <submittedName>
        <fullName evidence="4">GGDEF domain-containing protein</fullName>
    </submittedName>
</protein>
<proteinExistence type="predicted"/>
<dbReference type="GO" id="GO:1902201">
    <property type="term" value="P:negative regulation of bacterial-type flagellum-dependent cell motility"/>
    <property type="evidence" value="ECO:0007669"/>
    <property type="project" value="TreeGrafter"/>
</dbReference>
<dbReference type="InterPro" id="IPR043128">
    <property type="entry name" value="Rev_trsase/Diguanyl_cyclase"/>
</dbReference>
<dbReference type="CDD" id="cd01949">
    <property type="entry name" value="GGDEF"/>
    <property type="match status" value="1"/>
</dbReference>
<evidence type="ECO:0000313" key="6">
    <source>
        <dbReference type="Proteomes" id="UP000662818"/>
    </source>
</evidence>
<evidence type="ECO:0000256" key="1">
    <source>
        <dbReference type="SAM" id="Phobius"/>
    </source>
</evidence>
<sequence length="395" mass="41503">MLDTLTLRVAFGLVAACVLVLFWGATYRSTRSAYSGWWCVSLGLFIVSASLFVLNGTPVQAVANPLGNATGVLGAGCVWAGARSLRGRALPRWQLAVGPAVVLPASLLDDPAHDVWAGGAFYLAGMALLISRSAVELWCLLGERDLVAESRAQVHFAVLSMAVASTAIGAFYLARTGVFVAVGPRHPVFLAGFGSQATTLLTMILLVVVTFGMSALSHEQQTSDLRRRATRDGLTGLLNRDEFLRLARREIATGGLGQAPAVLVADLDRFKELNDGFGHAAGDSALTRFADACEEVVGARGLVGRLGGDEFVLLTLDDRAEQVAADVAQHYRASGGAEPSTASFGLAAVQPDDDIGQAMARADEALYRAKAAGRAHAVRWTDPAGEAGPSVRRTA</sequence>
<dbReference type="Gene3D" id="3.30.70.270">
    <property type="match status" value="1"/>
</dbReference>
<organism evidence="3 5">
    <name type="scientific">Nocardioides aromaticivorans</name>
    <dbReference type="NCBI Taxonomy" id="200618"/>
    <lineage>
        <taxon>Bacteria</taxon>
        <taxon>Bacillati</taxon>
        <taxon>Actinomycetota</taxon>
        <taxon>Actinomycetes</taxon>
        <taxon>Propionibacteriales</taxon>
        <taxon>Nocardioidaceae</taxon>
        <taxon>Nocardioides</taxon>
    </lineage>
</organism>
<dbReference type="NCBIfam" id="TIGR00254">
    <property type="entry name" value="GGDEF"/>
    <property type="match status" value="1"/>
</dbReference>
<dbReference type="GO" id="GO:0005886">
    <property type="term" value="C:plasma membrane"/>
    <property type="evidence" value="ECO:0007669"/>
    <property type="project" value="TreeGrafter"/>
</dbReference>
<dbReference type="InterPro" id="IPR029787">
    <property type="entry name" value="Nucleotide_cyclase"/>
</dbReference>
<reference evidence="4 6" key="1">
    <citation type="submission" date="2017-06" db="EMBL/GenBank/DDBJ databases">
        <title>Complete Genome Sequence of the Soil Carbazole-Degrading Bacterium Nocardioides aromaticivorans IC177.</title>
        <authorList>
            <person name="Vejarano F."/>
            <person name="Suzuki-Minakuchi C."/>
            <person name="Ohtsubo Y."/>
            <person name="Tsuda M."/>
            <person name="Okada K."/>
            <person name="Nojiri H."/>
        </authorList>
    </citation>
    <scope>NUCLEOTIDE SEQUENCE [LARGE SCALE GENOMIC DNA]</scope>
    <source>
        <strain evidence="4 6">IC177</strain>
    </source>
</reference>
<dbReference type="Proteomes" id="UP000662818">
    <property type="component" value="Chromosome"/>
</dbReference>
<keyword evidence="6" id="KW-1185">Reference proteome</keyword>
<evidence type="ECO:0000313" key="4">
    <source>
        <dbReference type="EMBL" id="QSR27623.1"/>
    </source>
</evidence>
<dbReference type="EMBL" id="CP022295">
    <property type="protein sequence ID" value="QSR27623.1"/>
    <property type="molecule type" value="Genomic_DNA"/>
</dbReference>
<feature type="domain" description="GGDEF" evidence="2">
    <location>
        <begin position="258"/>
        <end position="382"/>
    </location>
</feature>
<dbReference type="Proteomes" id="UP000562045">
    <property type="component" value="Unassembled WGS sequence"/>
</dbReference>
<reference evidence="3 5" key="2">
    <citation type="submission" date="2020-07" db="EMBL/GenBank/DDBJ databases">
        <title>Sequencing the genomes of 1000 actinobacteria strains.</title>
        <authorList>
            <person name="Klenk H.-P."/>
        </authorList>
    </citation>
    <scope>NUCLEOTIDE SEQUENCE [LARGE SCALE GENOMIC DNA]</scope>
    <source>
        <strain evidence="3 5">DSM 15131</strain>
    </source>
</reference>
<feature type="transmembrane region" description="Helical" evidence="1">
    <location>
        <begin position="154"/>
        <end position="173"/>
    </location>
</feature>
<dbReference type="GO" id="GO:0052621">
    <property type="term" value="F:diguanylate cyclase activity"/>
    <property type="evidence" value="ECO:0007669"/>
    <property type="project" value="TreeGrafter"/>
</dbReference>
<dbReference type="AlphaFoldDB" id="A0A7Y9ZGN5"/>
<dbReference type="PANTHER" id="PTHR45138:SF9">
    <property type="entry name" value="DIGUANYLATE CYCLASE DGCM-RELATED"/>
    <property type="match status" value="1"/>
</dbReference>
<name>A0A7Y9ZGN5_9ACTN</name>
<gene>
    <name evidence="3" type="ORF">BJ993_000725</name>
    <name evidence="4" type="ORF">CFH99_18525</name>
</gene>
<feature type="transmembrane region" description="Helical" evidence="1">
    <location>
        <begin position="6"/>
        <end position="25"/>
    </location>
</feature>
<accession>A0A7Y9ZGN5</accession>
<dbReference type="Pfam" id="PF00990">
    <property type="entry name" value="GGDEF"/>
    <property type="match status" value="1"/>
</dbReference>